<sequence>MSIGTEYLRVVRERFIGLKGQGEKTFDQLNEDDFHWTSNDDSNSIAILILHLSGNMVSRWTDFLTTDGEKPDRNRDGEFETKRLLKAQLMDHWEHGWRVFFDALESLHEQDLEKNIHIRGQAHSVIDAIERQMAHYAIHIGQVMFIGKQIKGEQWKSLSIPKGESDAYLARMLKGK</sequence>
<name>A0ABV2K5C8_SPOPS</name>
<comment type="caution">
    <text evidence="1">The sequence shown here is derived from an EMBL/GenBank/DDBJ whole genome shotgun (WGS) entry which is preliminary data.</text>
</comment>
<evidence type="ECO:0000313" key="1">
    <source>
        <dbReference type="EMBL" id="MET3656270.1"/>
    </source>
</evidence>
<dbReference type="Pfam" id="PF07609">
    <property type="entry name" value="DUF1572"/>
    <property type="match status" value="1"/>
</dbReference>
<dbReference type="InterPro" id="IPR011466">
    <property type="entry name" value="DUF1572"/>
</dbReference>
<gene>
    <name evidence="1" type="ORF">ABIC55_001354</name>
</gene>
<keyword evidence="2" id="KW-1185">Reference proteome</keyword>
<organism evidence="1 2">
    <name type="scientific">Sporosarcina psychrophila</name>
    <name type="common">Bacillus psychrophilus</name>
    <dbReference type="NCBI Taxonomy" id="1476"/>
    <lineage>
        <taxon>Bacteria</taxon>
        <taxon>Bacillati</taxon>
        <taxon>Bacillota</taxon>
        <taxon>Bacilli</taxon>
        <taxon>Bacillales</taxon>
        <taxon>Caryophanaceae</taxon>
        <taxon>Sporosarcina</taxon>
    </lineage>
</organism>
<accession>A0ABV2K5C8</accession>
<protein>
    <recommendedName>
        <fullName evidence="3">DUF1572 domain-containing protein</fullName>
    </recommendedName>
</protein>
<proteinExistence type="predicted"/>
<evidence type="ECO:0000313" key="2">
    <source>
        <dbReference type="Proteomes" id="UP001549104"/>
    </source>
</evidence>
<dbReference type="InterPro" id="IPR034660">
    <property type="entry name" value="DinB/YfiT-like"/>
</dbReference>
<evidence type="ECO:0008006" key="3">
    <source>
        <dbReference type="Google" id="ProtNLM"/>
    </source>
</evidence>
<dbReference type="SUPFAM" id="SSF109854">
    <property type="entry name" value="DinB/YfiT-like putative metalloenzymes"/>
    <property type="match status" value="1"/>
</dbReference>
<dbReference type="Gene3D" id="1.20.120.450">
    <property type="entry name" value="dinb family like domain"/>
    <property type="match status" value="1"/>
</dbReference>
<reference evidence="1 2" key="1">
    <citation type="submission" date="2024-06" db="EMBL/GenBank/DDBJ databases">
        <title>Sorghum-associated microbial communities from plants grown in Nebraska, USA.</title>
        <authorList>
            <person name="Schachtman D."/>
        </authorList>
    </citation>
    <scope>NUCLEOTIDE SEQUENCE [LARGE SCALE GENOMIC DNA]</scope>
    <source>
        <strain evidence="1 2">1288</strain>
    </source>
</reference>
<dbReference type="Proteomes" id="UP001549104">
    <property type="component" value="Unassembled WGS sequence"/>
</dbReference>
<dbReference type="EMBL" id="JBEPME010000001">
    <property type="protein sequence ID" value="MET3656270.1"/>
    <property type="molecule type" value="Genomic_DNA"/>
</dbReference>
<dbReference type="RefSeq" id="WP_340767526.1">
    <property type="nucleotide sequence ID" value="NZ_JBEPME010000001.1"/>
</dbReference>